<evidence type="ECO:0008006" key="13">
    <source>
        <dbReference type="Google" id="ProtNLM"/>
    </source>
</evidence>
<evidence type="ECO:0000256" key="6">
    <source>
        <dbReference type="ARBA" id="ARBA00023180"/>
    </source>
</evidence>
<evidence type="ECO:0000256" key="2">
    <source>
        <dbReference type="ARBA" id="ARBA00022525"/>
    </source>
</evidence>
<comment type="subcellular location">
    <subcellularLocation>
        <location evidence="1">Secreted</location>
    </subcellularLocation>
</comment>
<dbReference type="EMBL" id="JADWDJ010000002">
    <property type="protein sequence ID" value="KAG5284835.1"/>
    <property type="molecule type" value="Genomic_DNA"/>
</dbReference>
<dbReference type="Proteomes" id="UP000823561">
    <property type="component" value="Chromosome 2"/>
</dbReference>
<evidence type="ECO:0000256" key="5">
    <source>
        <dbReference type="ARBA" id="ARBA00023157"/>
    </source>
</evidence>
<evidence type="ECO:0000256" key="4">
    <source>
        <dbReference type="ARBA" id="ARBA00022737"/>
    </source>
</evidence>
<dbReference type="InterPro" id="IPR035914">
    <property type="entry name" value="Sperma_CUB_dom_sf"/>
</dbReference>
<feature type="compositionally biased region" description="Low complexity" evidence="8">
    <location>
        <begin position="389"/>
        <end position="399"/>
    </location>
</feature>
<dbReference type="Gene3D" id="2.40.50.120">
    <property type="match status" value="1"/>
</dbReference>
<accession>A0AAV6HC51</accession>
<comment type="caution">
    <text evidence="11">The sequence shown here is derived from an EMBL/GenBank/DDBJ whole genome shotgun (WGS) entry which is preliminary data.</text>
</comment>
<dbReference type="SMART" id="SM00643">
    <property type="entry name" value="C345C"/>
    <property type="match status" value="1"/>
</dbReference>
<dbReference type="Pfam" id="PF00431">
    <property type="entry name" value="CUB"/>
    <property type="match status" value="2"/>
</dbReference>
<reference evidence="11" key="1">
    <citation type="submission" date="2020-10" db="EMBL/GenBank/DDBJ databases">
        <title>Chromosome-scale genome assembly of the Allis shad, Alosa alosa.</title>
        <authorList>
            <person name="Margot Z."/>
            <person name="Christophe K."/>
            <person name="Cabau C."/>
            <person name="Louis A."/>
            <person name="Berthelot C."/>
            <person name="Parey E."/>
            <person name="Roest Crollius H."/>
            <person name="Montfort J."/>
            <person name="Robinson-Rechavi M."/>
            <person name="Bucao C."/>
            <person name="Bouchez O."/>
            <person name="Gislard M."/>
            <person name="Lluch J."/>
            <person name="Milhes M."/>
            <person name="Lampietro C."/>
            <person name="Lopez Roques C."/>
            <person name="Donnadieu C."/>
            <person name="Braasch I."/>
            <person name="Desvignes T."/>
            <person name="Postlethwait J."/>
            <person name="Bobe J."/>
            <person name="Guiguen Y."/>
        </authorList>
    </citation>
    <scope>NUCLEOTIDE SEQUENCE</scope>
    <source>
        <strain evidence="11">M-15738</strain>
        <tissue evidence="11">Blood</tissue>
    </source>
</reference>
<evidence type="ECO:0000256" key="1">
    <source>
        <dbReference type="ARBA" id="ARBA00004613"/>
    </source>
</evidence>
<sequence length="557" mass="61092">MPPLHDFYSLPHTCLWKALFGSLFLCHLPPSPSPTTLPPHPLLHSTSSLFSSVSPLFLSLSLFTVCELVSMESMGCMWTMGLVCLSLTLGWTQGQSTNNYSRPVFHCGGTLDVDTGFVGSEGFPAFYKHNSKCTWYITVPEGNVVILSFRIFDLEADSLCRYDYLDVYNGHSNMVEKLGRFCGTFRPGTLMSTSNTMMLEMVSDSGTGGRGFLGYFQAGKPHADDQLCGGKYTKSQGSLQTPNWPEKHYPPGVTCSWLITVEPNMAVEVNFEKFTIEGDTYCRFDYVALYNGGEREDSRRIGRYCGEVPPKEIVSNGNVLLVQFVSDTSVTSDGFMATYRSIPLGSKPPTTGADVVTGPRVESQPRVPVVRTDRPVKPEKSVPRKPTEKPTTTTTTVRPTPKPKPVRPVRPVKPQRRPVTKPENSKPTRTRAPLNPLCAQPCKRDETIKASYCASEFAITARLTAITPKPGGGVQITASLIKAYKAGRLTITQAGVDMSIKMVSVCQKCPVLRRGGSYILMGQVDEEGRGTLAPGSFTAAYKAPHHKILTNISKQPC</sequence>
<feature type="region of interest" description="Disordered" evidence="8">
    <location>
        <begin position="341"/>
        <end position="436"/>
    </location>
</feature>
<dbReference type="PROSITE" id="PS50189">
    <property type="entry name" value="NTR"/>
    <property type="match status" value="1"/>
</dbReference>
<dbReference type="InterPro" id="IPR001134">
    <property type="entry name" value="Netrin_domain"/>
</dbReference>
<evidence type="ECO:0000313" key="12">
    <source>
        <dbReference type="Proteomes" id="UP000823561"/>
    </source>
</evidence>
<name>A0AAV6HC51_9TELE</name>
<dbReference type="Gene3D" id="2.60.120.290">
    <property type="entry name" value="Spermadhesin, CUB domain"/>
    <property type="match status" value="2"/>
</dbReference>
<feature type="domain" description="CUB" evidence="9">
    <location>
        <begin position="107"/>
        <end position="219"/>
    </location>
</feature>
<dbReference type="InterPro" id="IPR000859">
    <property type="entry name" value="CUB_dom"/>
</dbReference>
<evidence type="ECO:0000313" key="11">
    <source>
        <dbReference type="EMBL" id="KAG5284835.1"/>
    </source>
</evidence>
<dbReference type="FunFam" id="2.60.120.290:FF:000005">
    <property type="entry name" value="Procollagen C-endopeptidase enhancer 1"/>
    <property type="match status" value="2"/>
</dbReference>
<keyword evidence="12" id="KW-1185">Reference proteome</keyword>
<evidence type="ECO:0000259" key="9">
    <source>
        <dbReference type="PROSITE" id="PS01180"/>
    </source>
</evidence>
<dbReference type="SUPFAM" id="SSF49854">
    <property type="entry name" value="Spermadhesin, CUB domain"/>
    <property type="match status" value="2"/>
</dbReference>
<gene>
    <name evidence="11" type="ORF">AALO_G00031030</name>
</gene>
<keyword evidence="4" id="KW-0677">Repeat</keyword>
<evidence type="ECO:0000259" key="10">
    <source>
        <dbReference type="PROSITE" id="PS50189"/>
    </source>
</evidence>
<dbReference type="SMART" id="SM00042">
    <property type="entry name" value="CUB"/>
    <property type="match status" value="2"/>
</dbReference>
<dbReference type="GO" id="GO:0016504">
    <property type="term" value="F:peptidase activator activity"/>
    <property type="evidence" value="ECO:0007669"/>
    <property type="project" value="TreeGrafter"/>
</dbReference>
<evidence type="ECO:0000256" key="3">
    <source>
        <dbReference type="ARBA" id="ARBA00022729"/>
    </source>
</evidence>
<evidence type="ECO:0000256" key="7">
    <source>
        <dbReference type="PROSITE-ProRule" id="PRU00059"/>
    </source>
</evidence>
<dbReference type="InterPro" id="IPR008993">
    <property type="entry name" value="TIMP-like_OB-fold"/>
</dbReference>
<dbReference type="PANTHER" id="PTHR24251">
    <property type="entry name" value="OVOCHYMASE-RELATED"/>
    <property type="match status" value="1"/>
</dbReference>
<dbReference type="CDD" id="cd03576">
    <property type="entry name" value="NTR_PCOLCE"/>
    <property type="match status" value="1"/>
</dbReference>
<protein>
    <recommendedName>
        <fullName evidence="13">Procollagen C-endopeptidase enhancer a</fullName>
    </recommendedName>
</protein>
<keyword evidence="2" id="KW-0964">Secreted</keyword>
<dbReference type="SUPFAM" id="SSF50242">
    <property type="entry name" value="TIMP-like"/>
    <property type="match status" value="1"/>
</dbReference>
<dbReference type="AlphaFoldDB" id="A0AAV6HC51"/>
<feature type="domain" description="NTR" evidence="10">
    <location>
        <begin position="438"/>
        <end position="557"/>
    </location>
</feature>
<comment type="caution">
    <text evidence="7">Lacks conserved residue(s) required for the propagation of feature annotation.</text>
</comment>
<keyword evidence="3" id="KW-0732">Signal</keyword>
<evidence type="ECO:0000256" key="8">
    <source>
        <dbReference type="SAM" id="MobiDB-lite"/>
    </source>
</evidence>
<keyword evidence="6" id="KW-0325">Glycoprotein</keyword>
<organism evidence="11 12">
    <name type="scientific">Alosa alosa</name>
    <name type="common">allis shad</name>
    <dbReference type="NCBI Taxonomy" id="278164"/>
    <lineage>
        <taxon>Eukaryota</taxon>
        <taxon>Metazoa</taxon>
        <taxon>Chordata</taxon>
        <taxon>Craniata</taxon>
        <taxon>Vertebrata</taxon>
        <taxon>Euteleostomi</taxon>
        <taxon>Actinopterygii</taxon>
        <taxon>Neopterygii</taxon>
        <taxon>Teleostei</taxon>
        <taxon>Clupei</taxon>
        <taxon>Clupeiformes</taxon>
        <taxon>Clupeoidei</taxon>
        <taxon>Clupeidae</taxon>
        <taxon>Alosa</taxon>
    </lineage>
</organism>
<dbReference type="GO" id="GO:0006508">
    <property type="term" value="P:proteolysis"/>
    <property type="evidence" value="ECO:0007669"/>
    <property type="project" value="TreeGrafter"/>
</dbReference>
<dbReference type="InterPro" id="IPR018933">
    <property type="entry name" value="Netrin_module_non-TIMP"/>
</dbReference>
<proteinExistence type="predicted"/>
<dbReference type="CDD" id="cd00041">
    <property type="entry name" value="CUB"/>
    <property type="match status" value="2"/>
</dbReference>
<feature type="compositionally biased region" description="Basic and acidic residues" evidence="8">
    <location>
        <begin position="371"/>
        <end position="388"/>
    </location>
</feature>
<feature type="domain" description="CUB" evidence="9">
    <location>
        <begin position="228"/>
        <end position="342"/>
    </location>
</feature>
<dbReference type="InterPro" id="IPR035814">
    <property type="entry name" value="NTR_PCOLCE"/>
</dbReference>
<dbReference type="GO" id="GO:0005615">
    <property type="term" value="C:extracellular space"/>
    <property type="evidence" value="ECO:0007669"/>
    <property type="project" value="TreeGrafter"/>
</dbReference>
<keyword evidence="5 7" id="KW-1015">Disulfide bond</keyword>
<dbReference type="PANTHER" id="PTHR24251:SF48">
    <property type="entry name" value="PROCOLLAGEN C-ENDOPEPTIDASE ENHANCER A"/>
    <property type="match status" value="1"/>
</dbReference>
<dbReference type="GO" id="GO:0005518">
    <property type="term" value="F:collagen binding"/>
    <property type="evidence" value="ECO:0007669"/>
    <property type="project" value="TreeGrafter"/>
</dbReference>
<dbReference type="PROSITE" id="PS01180">
    <property type="entry name" value="CUB"/>
    <property type="match status" value="2"/>
</dbReference>
<feature type="disulfide bond" evidence="7">
    <location>
        <begin position="228"/>
        <end position="255"/>
    </location>
</feature>
<dbReference type="Pfam" id="PF01759">
    <property type="entry name" value="NTR"/>
    <property type="match status" value="1"/>
</dbReference>